<evidence type="ECO:0000313" key="3">
    <source>
        <dbReference type="Proteomes" id="UP000198372"/>
    </source>
</evidence>
<feature type="compositionally biased region" description="Low complexity" evidence="1">
    <location>
        <begin position="1"/>
        <end position="12"/>
    </location>
</feature>
<feature type="region of interest" description="Disordered" evidence="1">
    <location>
        <begin position="116"/>
        <end position="137"/>
    </location>
</feature>
<accession>A0A238FBF6</accession>
<feature type="compositionally biased region" description="Basic and acidic residues" evidence="1">
    <location>
        <begin position="415"/>
        <end position="431"/>
    </location>
</feature>
<feature type="region of interest" description="Disordered" evidence="1">
    <location>
        <begin position="1"/>
        <end position="40"/>
    </location>
</feature>
<dbReference type="AlphaFoldDB" id="A0A238FBF6"/>
<proteinExistence type="predicted"/>
<feature type="compositionally biased region" description="Basic residues" evidence="1">
    <location>
        <begin position="118"/>
        <end position="130"/>
    </location>
</feature>
<protein>
    <submittedName>
        <fullName evidence="2">BQ2448_1919 protein</fullName>
    </submittedName>
</protein>
<feature type="compositionally biased region" description="Polar residues" evidence="1">
    <location>
        <begin position="216"/>
        <end position="234"/>
    </location>
</feature>
<feature type="compositionally biased region" description="Polar residues" evidence="1">
    <location>
        <begin position="397"/>
        <end position="414"/>
    </location>
</feature>
<feature type="compositionally biased region" description="Basic and acidic residues" evidence="1">
    <location>
        <begin position="385"/>
        <end position="396"/>
    </location>
</feature>
<dbReference type="Proteomes" id="UP000198372">
    <property type="component" value="Unassembled WGS sequence"/>
</dbReference>
<feature type="region of interest" description="Disordered" evidence="1">
    <location>
        <begin position="213"/>
        <end position="235"/>
    </location>
</feature>
<feature type="region of interest" description="Disordered" evidence="1">
    <location>
        <begin position="169"/>
        <end position="190"/>
    </location>
</feature>
<keyword evidence="3" id="KW-1185">Reference proteome</keyword>
<organism evidence="2 3">
    <name type="scientific">Microbotryum intermedium</name>
    <dbReference type="NCBI Taxonomy" id="269621"/>
    <lineage>
        <taxon>Eukaryota</taxon>
        <taxon>Fungi</taxon>
        <taxon>Dikarya</taxon>
        <taxon>Basidiomycota</taxon>
        <taxon>Pucciniomycotina</taxon>
        <taxon>Microbotryomycetes</taxon>
        <taxon>Microbotryales</taxon>
        <taxon>Microbotryaceae</taxon>
        <taxon>Microbotryum</taxon>
    </lineage>
</organism>
<dbReference type="EMBL" id="FMSP01000005">
    <property type="protein sequence ID" value="SCV70525.1"/>
    <property type="molecule type" value="Genomic_DNA"/>
</dbReference>
<sequence length="559" mass="62746">MARPAAGALLDPAFDDDDPLRRHDDADAYGSGSEREYDQDELDELDELDVDRFDGHLSQHDALGEQLGPGFGSMLDSLSHKDDLLVERFHHDDHSYFENEDEAASTAVADITATTPSRRPRSMIHHRTPSRSHADGIAADDGHLSLAFELASARSPARAPNDRDLMRQLGFDDDQDEDDHDDHDLHEEDTLESDHAFDEIDEDHRALQAEAEGVVSLSTSTEHPSSPSRQSTLGRRSIILRSNHMSRASVASFSPFVDSHPDPIDIEAVLAEATHQVSESNQIVTTFLNHLKRHTTNDATVEHDESEDVWVDRQPLMEALANTFLRSLQERAKTCQSQLRELAEIERAFSKNDVGWQATLAQLDEVSWSSDEDDEEDENEDGQQEGDHLEAGERDQTLASIPTTIPHSEPNDSILSDRHPPSDMARNDPCPHHVQRLQPRPSPITTAIEELAKLRNVTVSLADSLSSIHEMTQVNHAAAGDTSRKLRALRAQATTLRDELNAWERAEEFVAHREQERANGVTSWSQRERIASLAREEMRVAERLLNEGWEKAQRMLVVR</sequence>
<evidence type="ECO:0000313" key="2">
    <source>
        <dbReference type="EMBL" id="SCV70525.1"/>
    </source>
</evidence>
<feature type="region of interest" description="Disordered" evidence="1">
    <location>
        <begin position="367"/>
        <end position="440"/>
    </location>
</feature>
<feature type="compositionally biased region" description="Acidic residues" evidence="1">
    <location>
        <begin position="370"/>
        <end position="384"/>
    </location>
</feature>
<name>A0A238FBF6_9BASI</name>
<gene>
    <name evidence="2" type="ORF">BQ2448_1919</name>
</gene>
<evidence type="ECO:0000256" key="1">
    <source>
        <dbReference type="SAM" id="MobiDB-lite"/>
    </source>
</evidence>
<dbReference type="OrthoDB" id="2535376at2759"/>
<reference evidence="3" key="1">
    <citation type="submission" date="2016-09" db="EMBL/GenBank/DDBJ databases">
        <authorList>
            <person name="Jeantristanb JTB J.-T."/>
            <person name="Ricardo R."/>
        </authorList>
    </citation>
    <scope>NUCLEOTIDE SEQUENCE [LARGE SCALE GENOMIC DNA]</scope>
</reference>
<feature type="compositionally biased region" description="Acidic residues" evidence="1">
    <location>
        <begin position="171"/>
        <end position="181"/>
    </location>
</feature>